<feature type="transmembrane region" description="Helical" evidence="1">
    <location>
        <begin position="25"/>
        <end position="46"/>
    </location>
</feature>
<feature type="transmembrane region" description="Helical" evidence="1">
    <location>
        <begin position="209"/>
        <end position="231"/>
    </location>
</feature>
<dbReference type="EMBL" id="JANIPJ010000003">
    <property type="protein sequence ID" value="MCR2803478.1"/>
    <property type="molecule type" value="Genomic_DNA"/>
</dbReference>
<name>A0A9X2MPI8_9BACL</name>
<feature type="transmembrane region" description="Helical" evidence="1">
    <location>
        <begin position="66"/>
        <end position="87"/>
    </location>
</feature>
<keyword evidence="1" id="KW-0812">Transmembrane</keyword>
<keyword evidence="3" id="KW-1185">Reference proteome</keyword>
<reference evidence="2" key="1">
    <citation type="submission" date="2022-08" db="EMBL/GenBank/DDBJ databases">
        <title>The genomic sequence of strain Paenibacillus sp. SCIV0701.</title>
        <authorList>
            <person name="Zhao H."/>
        </authorList>
    </citation>
    <scope>NUCLEOTIDE SEQUENCE</scope>
    <source>
        <strain evidence="2">SCIV0701</strain>
    </source>
</reference>
<sequence>MNTPNKHSALKVAGSLWSSYRMTLIWFWAIFVVVFLGINFLLLHLGEVDSDMWSEGIWAGSVYSPKIFLFVIGILVTPISLASYVSFGITRKHFVWGSTLMLAGLSLVCAILTAAGFPIERLIYDMTGGSGSLNQPPLLESSLEFFVLCFGYCLAGCMIGNGFYRHDWRIGTIICLLALLPIILMEAIVESGSLIRFMSYSFHSPSLAPWLELILTLAIAAMMLALNFSMLRKVTIRRKLV</sequence>
<feature type="transmembrane region" description="Helical" evidence="1">
    <location>
        <begin position="145"/>
        <end position="163"/>
    </location>
</feature>
<protein>
    <submittedName>
        <fullName evidence="2">Uncharacterized protein</fullName>
    </submittedName>
</protein>
<feature type="transmembrane region" description="Helical" evidence="1">
    <location>
        <begin position="94"/>
        <end position="117"/>
    </location>
</feature>
<keyword evidence="1" id="KW-0472">Membrane</keyword>
<dbReference type="Proteomes" id="UP001141950">
    <property type="component" value="Unassembled WGS sequence"/>
</dbReference>
<gene>
    <name evidence="2" type="ORF">NQZ67_06220</name>
</gene>
<dbReference type="AlphaFoldDB" id="A0A9X2MPI8"/>
<evidence type="ECO:0000313" key="3">
    <source>
        <dbReference type="Proteomes" id="UP001141950"/>
    </source>
</evidence>
<evidence type="ECO:0000313" key="2">
    <source>
        <dbReference type="EMBL" id="MCR2803478.1"/>
    </source>
</evidence>
<feature type="transmembrane region" description="Helical" evidence="1">
    <location>
        <begin position="170"/>
        <end position="189"/>
    </location>
</feature>
<dbReference type="RefSeq" id="WP_257443785.1">
    <property type="nucleotide sequence ID" value="NZ_JANIPJ010000003.1"/>
</dbReference>
<comment type="caution">
    <text evidence="2">The sequence shown here is derived from an EMBL/GenBank/DDBJ whole genome shotgun (WGS) entry which is preliminary data.</text>
</comment>
<organism evidence="2 3">
    <name type="scientific">Paenibacillus soyae</name>
    <dbReference type="NCBI Taxonomy" id="2969249"/>
    <lineage>
        <taxon>Bacteria</taxon>
        <taxon>Bacillati</taxon>
        <taxon>Bacillota</taxon>
        <taxon>Bacilli</taxon>
        <taxon>Bacillales</taxon>
        <taxon>Paenibacillaceae</taxon>
        <taxon>Paenibacillus</taxon>
    </lineage>
</organism>
<proteinExistence type="predicted"/>
<keyword evidence="1" id="KW-1133">Transmembrane helix</keyword>
<accession>A0A9X2MPI8</accession>
<evidence type="ECO:0000256" key="1">
    <source>
        <dbReference type="SAM" id="Phobius"/>
    </source>
</evidence>